<keyword evidence="2" id="KW-1185">Reference proteome</keyword>
<sequence>VQTEIEEFNPGTYLPHLPRWLTTGAQCQDKAASAMVLTLASKDSLVKALSKVLSLFGRQFKVQHYLTFSPDTQYNKYMAFSHHTAQCTGQIHYAICSQEYPTHLHTCSRSDCPTKGKLCLHTTIQCTNYKDSHQVTSQEC</sequence>
<dbReference type="OrthoDB" id="7554073at2759"/>
<evidence type="ECO:0000313" key="2">
    <source>
        <dbReference type="Proteomes" id="UP000276215"/>
    </source>
</evidence>
<feature type="non-terminal residue" evidence="1">
    <location>
        <position position="140"/>
    </location>
</feature>
<proteinExistence type="predicted"/>
<gene>
    <name evidence="1" type="ORF">L873DRAFT_1636803</name>
</gene>
<dbReference type="EMBL" id="ML120358">
    <property type="protein sequence ID" value="RPB04564.1"/>
    <property type="molecule type" value="Genomic_DNA"/>
</dbReference>
<name>A0A3N4K1X8_9PEZI</name>
<accession>A0A3N4K1X8</accession>
<dbReference type="Proteomes" id="UP000276215">
    <property type="component" value="Unassembled WGS sequence"/>
</dbReference>
<organism evidence="1 2">
    <name type="scientific">Choiromyces venosus 120613-1</name>
    <dbReference type="NCBI Taxonomy" id="1336337"/>
    <lineage>
        <taxon>Eukaryota</taxon>
        <taxon>Fungi</taxon>
        <taxon>Dikarya</taxon>
        <taxon>Ascomycota</taxon>
        <taxon>Pezizomycotina</taxon>
        <taxon>Pezizomycetes</taxon>
        <taxon>Pezizales</taxon>
        <taxon>Tuberaceae</taxon>
        <taxon>Choiromyces</taxon>
    </lineage>
</organism>
<feature type="non-terminal residue" evidence="1">
    <location>
        <position position="1"/>
    </location>
</feature>
<protein>
    <submittedName>
        <fullName evidence="1">Uncharacterized protein</fullName>
    </submittedName>
</protein>
<dbReference type="AlphaFoldDB" id="A0A3N4K1X8"/>
<reference evidence="1 2" key="1">
    <citation type="journal article" date="2018" name="Nat. Ecol. Evol.">
        <title>Pezizomycetes genomes reveal the molecular basis of ectomycorrhizal truffle lifestyle.</title>
        <authorList>
            <person name="Murat C."/>
            <person name="Payen T."/>
            <person name="Noel B."/>
            <person name="Kuo A."/>
            <person name="Morin E."/>
            <person name="Chen J."/>
            <person name="Kohler A."/>
            <person name="Krizsan K."/>
            <person name="Balestrini R."/>
            <person name="Da Silva C."/>
            <person name="Montanini B."/>
            <person name="Hainaut M."/>
            <person name="Levati E."/>
            <person name="Barry K.W."/>
            <person name="Belfiori B."/>
            <person name="Cichocki N."/>
            <person name="Clum A."/>
            <person name="Dockter R.B."/>
            <person name="Fauchery L."/>
            <person name="Guy J."/>
            <person name="Iotti M."/>
            <person name="Le Tacon F."/>
            <person name="Lindquist E.A."/>
            <person name="Lipzen A."/>
            <person name="Malagnac F."/>
            <person name="Mello A."/>
            <person name="Molinier V."/>
            <person name="Miyauchi S."/>
            <person name="Poulain J."/>
            <person name="Riccioni C."/>
            <person name="Rubini A."/>
            <person name="Sitrit Y."/>
            <person name="Splivallo R."/>
            <person name="Traeger S."/>
            <person name="Wang M."/>
            <person name="Zifcakova L."/>
            <person name="Wipf D."/>
            <person name="Zambonelli A."/>
            <person name="Paolocci F."/>
            <person name="Nowrousian M."/>
            <person name="Ottonello S."/>
            <person name="Baldrian P."/>
            <person name="Spatafora J.W."/>
            <person name="Henrissat B."/>
            <person name="Nagy L.G."/>
            <person name="Aury J.M."/>
            <person name="Wincker P."/>
            <person name="Grigoriev I.V."/>
            <person name="Bonfante P."/>
            <person name="Martin F.M."/>
        </authorList>
    </citation>
    <scope>NUCLEOTIDE SEQUENCE [LARGE SCALE GENOMIC DNA]</scope>
    <source>
        <strain evidence="1 2">120613-1</strain>
    </source>
</reference>
<evidence type="ECO:0000313" key="1">
    <source>
        <dbReference type="EMBL" id="RPB04564.1"/>
    </source>
</evidence>